<name>A0A1F4XJP6_9BACT</name>
<dbReference type="Proteomes" id="UP000177614">
    <property type="component" value="Unassembled WGS sequence"/>
</dbReference>
<evidence type="ECO:0000313" key="1">
    <source>
        <dbReference type="EMBL" id="OGC81931.1"/>
    </source>
</evidence>
<organism evidence="1 2">
    <name type="scientific">Candidatus Abawacabacteria bacterium RBG_16_42_10</name>
    <dbReference type="NCBI Taxonomy" id="1817814"/>
    <lineage>
        <taxon>Bacteria</taxon>
        <taxon>Candidatus Abawacaibacteriota</taxon>
    </lineage>
</organism>
<comment type="caution">
    <text evidence="1">The sequence shown here is derived from an EMBL/GenBank/DDBJ whole genome shotgun (WGS) entry which is preliminary data.</text>
</comment>
<dbReference type="EMBL" id="MEWR01000014">
    <property type="protein sequence ID" value="OGC81931.1"/>
    <property type="molecule type" value="Genomic_DNA"/>
</dbReference>
<gene>
    <name evidence="1" type="ORF">A2V81_03580</name>
</gene>
<reference evidence="1 2" key="1">
    <citation type="journal article" date="2016" name="Nat. Commun.">
        <title>Thousands of microbial genomes shed light on interconnected biogeochemical processes in an aquifer system.</title>
        <authorList>
            <person name="Anantharaman K."/>
            <person name="Brown C.T."/>
            <person name="Hug L.A."/>
            <person name="Sharon I."/>
            <person name="Castelle C.J."/>
            <person name="Probst A.J."/>
            <person name="Thomas B.C."/>
            <person name="Singh A."/>
            <person name="Wilkins M.J."/>
            <person name="Karaoz U."/>
            <person name="Brodie E.L."/>
            <person name="Williams K.H."/>
            <person name="Hubbard S.S."/>
            <person name="Banfield J.F."/>
        </authorList>
    </citation>
    <scope>NUCLEOTIDE SEQUENCE [LARGE SCALE GENOMIC DNA]</scope>
</reference>
<protein>
    <submittedName>
        <fullName evidence="1">Uncharacterized protein</fullName>
    </submittedName>
</protein>
<dbReference type="AlphaFoldDB" id="A0A1F4XJP6"/>
<accession>A0A1F4XJP6</accession>
<sequence length="83" mass="9774">MHFCGLSSGEDKKLKFRVQSAELRVKVKKIFFIFDMLMCDKFMLSHEGGRLRRPQAPKGTLRVWEGGVNMRFVFKNLLQWSHV</sequence>
<evidence type="ECO:0000313" key="2">
    <source>
        <dbReference type="Proteomes" id="UP000177614"/>
    </source>
</evidence>
<proteinExistence type="predicted"/>